<comment type="caution">
    <text evidence="2">The sequence shown here is derived from an EMBL/GenBank/DDBJ whole genome shotgun (WGS) entry which is preliminary data.</text>
</comment>
<dbReference type="CDD" id="cd00161">
    <property type="entry name" value="beta-trefoil_Ricin-like"/>
    <property type="match status" value="1"/>
</dbReference>
<dbReference type="EMBL" id="WQLB01000060">
    <property type="protein sequence ID" value="MVN89399.1"/>
    <property type="molecule type" value="Genomic_DNA"/>
</dbReference>
<dbReference type="PROSITE" id="PS50231">
    <property type="entry name" value="RICIN_B_LECTIN"/>
    <property type="match status" value="1"/>
</dbReference>
<organism evidence="2 3">
    <name type="scientific">Deinococcus arboris</name>
    <dbReference type="NCBI Taxonomy" id="2682977"/>
    <lineage>
        <taxon>Bacteria</taxon>
        <taxon>Thermotogati</taxon>
        <taxon>Deinococcota</taxon>
        <taxon>Deinococci</taxon>
        <taxon>Deinococcales</taxon>
        <taxon>Deinococcaceae</taxon>
        <taxon>Deinococcus</taxon>
    </lineage>
</organism>
<evidence type="ECO:0000259" key="1">
    <source>
        <dbReference type="SMART" id="SM00458"/>
    </source>
</evidence>
<evidence type="ECO:0000313" key="2">
    <source>
        <dbReference type="EMBL" id="MVN89399.1"/>
    </source>
</evidence>
<proteinExistence type="predicted"/>
<sequence>MGPRANKLGPGGGDVYVENGNIYFAHHFYDAGENGAPKLDIKLLEWNGHWPYTSESTNGYALANGGIYRLVNQASGLCLDVQNGAASPSAQLQQWGCNGLPAQNFRVEQMDDGFYRLRSVLGNQDLCLDITGGSSTPGTDVRLWNCNGQFAQNWHLEDMGQGYHRVVGQQTRLALDSVNASTSAGTEVRTWGLNGLAAQNWRLERR</sequence>
<dbReference type="InterPro" id="IPR000772">
    <property type="entry name" value="Ricin_B_lectin"/>
</dbReference>
<dbReference type="Pfam" id="PF00652">
    <property type="entry name" value="Ricin_B_lectin"/>
    <property type="match status" value="1"/>
</dbReference>
<accession>A0A7C9MBX2</accession>
<keyword evidence="3" id="KW-1185">Reference proteome</keyword>
<feature type="domain" description="Ricin B lectin" evidence="1">
    <location>
        <begin position="65"/>
        <end position="204"/>
    </location>
</feature>
<dbReference type="SUPFAM" id="SSF50370">
    <property type="entry name" value="Ricin B-like lectins"/>
    <property type="match status" value="1"/>
</dbReference>
<dbReference type="Proteomes" id="UP000483286">
    <property type="component" value="Unassembled WGS sequence"/>
</dbReference>
<reference evidence="2 3" key="1">
    <citation type="submission" date="2019-12" db="EMBL/GenBank/DDBJ databases">
        <title>Deinococcus sp. HMF7620 Genome sequencing and assembly.</title>
        <authorList>
            <person name="Kang H."/>
            <person name="Kim H."/>
            <person name="Joh K."/>
        </authorList>
    </citation>
    <scope>NUCLEOTIDE SEQUENCE [LARGE SCALE GENOMIC DNA]</scope>
    <source>
        <strain evidence="2 3">HMF7620</strain>
    </source>
</reference>
<dbReference type="SMART" id="SM00458">
    <property type="entry name" value="RICIN"/>
    <property type="match status" value="1"/>
</dbReference>
<name>A0A7C9MBX2_9DEIO</name>
<dbReference type="Gene3D" id="2.80.10.50">
    <property type="match status" value="3"/>
</dbReference>
<gene>
    <name evidence="2" type="ORF">GO986_21945</name>
</gene>
<dbReference type="InterPro" id="IPR035992">
    <property type="entry name" value="Ricin_B-like_lectins"/>
</dbReference>
<evidence type="ECO:0000313" key="3">
    <source>
        <dbReference type="Proteomes" id="UP000483286"/>
    </source>
</evidence>
<protein>
    <recommendedName>
        <fullName evidence="1">Ricin B lectin domain-containing protein</fullName>
    </recommendedName>
</protein>
<dbReference type="AlphaFoldDB" id="A0A7C9MBX2"/>